<comment type="function">
    <text evidence="11">Required for CpsD phosphorylation. Involved in the regulation of capsular polysaccharide biosynthesis. May be part of a complex that directs the coordinated polymerization and export to the cell surface of the capsular polysaccharide.</text>
</comment>
<comment type="subcellular location">
    <subcellularLocation>
        <location evidence="1">Cell membrane</location>
        <topology evidence="1">Multi-pass membrane protein</topology>
    </subcellularLocation>
</comment>
<evidence type="ECO:0000256" key="3">
    <source>
        <dbReference type="ARBA" id="ARBA00006683"/>
    </source>
</evidence>
<evidence type="ECO:0000313" key="18">
    <source>
        <dbReference type="Proteomes" id="UP000676478"/>
    </source>
</evidence>
<dbReference type="Pfam" id="PF02706">
    <property type="entry name" value="Wzz"/>
    <property type="match status" value="1"/>
</dbReference>
<dbReference type="PANTHER" id="PTHR32309">
    <property type="entry name" value="TYROSINE-PROTEIN KINASE"/>
    <property type="match status" value="1"/>
</dbReference>
<feature type="domain" description="Polysaccharide chain length determinant N-terminal" evidence="13">
    <location>
        <begin position="6"/>
        <end position="93"/>
    </location>
</feature>
<evidence type="ECO:0000256" key="9">
    <source>
        <dbReference type="ARBA" id="ARBA00023136"/>
    </source>
</evidence>
<reference evidence="15" key="2">
    <citation type="submission" date="2020-12" db="EMBL/GenBank/DDBJ databases">
        <authorList>
            <person name="Mcmullen J.G."/>
        </authorList>
    </citation>
    <scope>NUCLEOTIDE SEQUENCE</scope>
    <source>
        <strain evidence="15">Dm-2019-70</strain>
    </source>
</reference>
<feature type="transmembrane region" description="Helical" evidence="12">
    <location>
        <begin position="21"/>
        <end position="42"/>
    </location>
</feature>
<keyword evidence="5" id="KW-1003">Cell membrane</keyword>
<dbReference type="InterPro" id="IPR050445">
    <property type="entry name" value="Bact_polysacc_biosynth/exp"/>
</dbReference>
<accession>A0A0C1Q0H7</accession>
<evidence type="ECO:0000256" key="8">
    <source>
        <dbReference type="ARBA" id="ARBA00022989"/>
    </source>
</evidence>
<dbReference type="OrthoDB" id="2360475at2"/>
<dbReference type="Proteomes" id="UP000676478">
    <property type="component" value="Unassembled WGS sequence"/>
</dbReference>
<keyword evidence="10" id="KW-0270">Exopolysaccharide synthesis</keyword>
<feature type="domain" description="Tyrosine-protein kinase G-rich" evidence="14">
    <location>
        <begin position="149"/>
        <end position="201"/>
    </location>
</feature>
<dbReference type="RefSeq" id="WP_015474013.1">
    <property type="nucleotide sequence ID" value="NZ_BBOW01000065.1"/>
</dbReference>
<evidence type="ECO:0000256" key="11">
    <source>
        <dbReference type="ARBA" id="ARBA00045736"/>
    </source>
</evidence>
<evidence type="ECO:0000256" key="7">
    <source>
        <dbReference type="ARBA" id="ARBA00022903"/>
    </source>
</evidence>
<proteinExistence type="inferred from homology"/>
<dbReference type="EMBL" id="JAERKF010000005">
    <property type="protein sequence ID" value="MBS1010242.1"/>
    <property type="molecule type" value="Genomic_DNA"/>
</dbReference>
<dbReference type="GO" id="GO:0005886">
    <property type="term" value="C:plasma membrane"/>
    <property type="evidence" value="ECO:0007669"/>
    <property type="project" value="UniProtKB-SubCell"/>
</dbReference>
<dbReference type="Proteomes" id="UP000307074">
    <property type="component" value="Chromosome"/>
</dbReference>
<dbReference type="GO" id="GO:0004713">
    <property type="term" value="F:protein tyrosine kinase activity"/>
    <property type="evidence" value="ECO:0007669"/>
    <property type="project" value="TreeGrafter"/>
</dbReference>
<name>A0A0C1Q0H7_LEVBR</name>
<evidence type="ECO:0000256" key="12">
    <source>
        <dbReference type="SAM" id="Phobius"/>
    </source>
</evidence>
<dbReference type="GO" id="GO:0000271">
    <property type="term" value="P:polysaccharide biosynthetic process"/>
    <property type="evidence" value="ECO:0007669"/>
    <property type="project" value="UniProtKB-KW"/>
</dbReference>
<dbReference type="EMBL" id="CP031198">
    <property type="protein sequence ID" value="QCZ53707.1"/>
    <property type="molecule type" value="Genomic_DNA"/>
</dbReference>
<evidence type="ECO:0000259" key="13">
    <source>
        <dbReference type="Pfam" id="PF02706"/>
    </source>
</evidence>
<dbReference type="PANTHER" id="PTHR32309:SF13">
    <property type="entry name" value="FERRIC ENTEROBACTIN TRANSPORT PROTEIN FEPE"/>
    <property type="match status" value="1"/>
</dbReference>
<dbReference type="InterPro" id="IPR032807">
    <property type="entry name" value="GNVR"/>
</dbReference>
<dbReference type="AlphaFoldDB" id="A0A0C1Q0H7"/>
<keyword evidence="6 12" id="KW-0812">Transmembrane</keyword>
<evidence type="ECO:0000259" key="14">
    <source>
        <dbReference type="Pfam" id="PF13807"/>
    </source>
</evidence>
<evidence type="ECO:0000256" key="1">
    <source>
        <dbReference type="ARBA" id="ARBA00004651"/>
    </source>
</evidence>
<comment type="similarity">
    <text evidence="3">Belongs to the CpsC/CapA family.</text>
</comment>
<keyword evidence="9 12" id="KW-0472">Membrane</keyword>
<organism evidence="15 18">
    <name type="scientific">Levilactobacillus brevis</name>
    <name type="common">Lactobacillus brevis</name>
    <dbReference type="NCBI Taxonomy" id="1580"/>
    <lineage>
        <taxon>Bacteria</taxon>
        <taxon>Bacillati</taxon>
        <taxon>Bacillota</taxon>
        <taxon>Bacilli</taxon>
        <taxon>Lactobacillales</taxon>
        <taxon>Lactobacillaceae</taxon>
        <taxon>Levilactobacillus</taxon>
    </lineage>
</organism>
<dbReference type="InterPro" id="IPR003856">
    <property type="entry name" value="LPS_length_determ_N"/>
</dbReference>
<sequence length="263" mass="28834">MDSEQTISVMQIFGILRKHIKAIWITTLVVFLASIFVTFFVMTPKYEATTEILVNRKLSASMQAAQYQQVQADVQMISTYKDIITSPTVLKTVNNTTSGYPGYPGSMSALKNAISISNQQNSQVFSITVKATDAKTAATIANETAKVFKKQVVKMMSVHNVSIVSKATPNYSAVSPRKTINLAIGLIVGLILGIGLALLREVTDRTVTSESYLTDELGLTSLGIVSEIDDKEVKKRITRERHSSDVLITGADGRVEARSRRRV</sequence>
<protein>
    <recommendedName>
        <fullName evidence="4">Capsular polysaccharide biosynthesis protein CpsC</fullName>
    </recommendedName>
</protein>
<comment type="pathway">
    <text evidence="2">Capsule biogenesis; capsule polysaccharide biosynthesis.</text>
</comment>
<reference evidence="16 17" key="1">
    <citation type="submission" date="2018-07" db="EMBL/GenBank/DDBJ databases">
        <authorList>
            <person name="Feyereisen M."/>
        </authorList>
    </citation>
    <scope>NUCLEOTIDE SEQUENCE [LARGE SCALE GENOMIC DNA]</scope>
    <source>
        <strain evidence="16 17">UCCLBBS449</strain>
    </source>
</reference>
<evidence type="ECO:0000256" key="6">
    <source>
        <dbReference type="ARBA" id="ARBA00022692"/>
    </source>
</evidence>
<keyword evidence="8 12" id="KW-1133">Transmembrane helix</keyword>
<evidence type="ECO:0000313" key="15">
    <source>
        <dbReference type="EMBL" id="MBS1010242.1"/>
    </source>
</evidence>
<gene>
    <name evidence="15" type="ORF">JK167_05275</name>
    <name evidence="16" type="ORF">UCCLBBS449_1777</name>
</gene>
<feature type="transmembrane region" description="Helical" evidence="12">
    <location>
        <begin position="180"/>
        <end position="199"/>
    </location>
</feature>
<evidence type="ECO:0000256" key="4">
    <source>
        <dbReference type="ARBA" id="ARBA00020739"/>
    </source>
</evidence>
<evidence type="ECO:0000256" key="2">
    <source>
        <dbReference type="ARBA" id="ARBA00005132"/>
    </source>
</evidence>
<dbReference type="Pfam" id="PF13807">
    <property type="entry name" value="GNVR"/>
    <property type="match status" value="1"/>
</dbReference>
<evidence type="ECO:0000256" key="5">
    <source>
        <dbReference type="ARBA" id="ARBA00022475"/>
    </source>
</evidence>
<evidence type="ECO:0000313" key="17">
    <source>
        <dbReference type="Proteomes" id="UP000307074"/>
    </source>
</evidence>
<evidence type="ECO:0000313" key="16">
    <source>
        <dbReference type="EMBL" id="QCZ53707.1"/>
    </source>
</evidence>
<evidence type="ECO:0000256" key="10">
    <source>
        <dbReference type="ARBA" id="ARBA00023169"/>
    </source>
</evidence>
<keyword evidence="7" id="KW-0972">Capsule biogenesis/degradation</keyword>
<reference evidence="15" key="3">
    <citation type="submission" date="2022-09" db="EMBL/GenBank/DDBJ databases">
        <title>Genome-inferred correspondence between phylogeny and metabolic traits in the wild Drosophila gut microbiome.</title>
        <authorList>
            <person name="Bueno E."/>
            <person name="Blow F."/>
            <person name="Douglas A.E."/>
        </authorList>
    </citation>
    <scope>NUCLEOTIDE SEQUENCE</scope>
    <source>
        <strain evidence="15">Dm-2019-70</strain>
    </source>
</reference>